<accession>A0ABW2I2Z7</accession>
<feature type="signal peptide" evidence="1">
    <location>
        <begin position="1"/>
        <end position="24"/>
    </location>
</feature>
<dbReference type="Proteomes" id="UP001596548">
    <property type="component" value="Unassembled WGS sequence"/>
</dbReference>
<comment type="caution">
    <text evidence="2">The sequence shown here is derived from an EMBL/GenBank/DDBJ whole genome shotgun (WGS) entry which is preliminary data.</text>
</comment>
<sequence length="145" mass="15615">MRRALTILSTVILATVVLASPARAGTNDSFQVCSQWTNNASCVEFVDYGEGKPGGGKNDDYILIHQYDPYAAYGVWGYAWLDGKYLGAKFNGSGYYAPAVVWDPFPGGNVKGGQYIGLKVCPGTSSGPIHNGQDCQEWSQYSKDG</sequence>
<name>A0ABW2I2Z7_9ACTN</name>
<proteinExistence type="predicted"/>
<evidence type="ECO:0000313" key="3">
    <source>
        <dbReference type="Proteomes" id="UP001596548"/>
    </source>
</evidence>
<organism evidence="2 3">
    <name type="scientific">Paractinoplanes rhizophilus</name>
    <dbReference type="NCBI Taxonomy" id="1416877"/>
    <lineage>
        <taxon>Bacteria</taxon>
        <taxon>Bacillati</taxon>
        <taxon>Actinomycetota</taxon>
        <taxon>Actinomycetes</taxon>
        <taxon>Micromonosporales</taxon>
        <taxon>Micromonosporaceae</taxon>
        <taxon>Paractinoplanes</taxon>
    </lineage>
</organism>
<feature type="chain" id="PRO_5047382990" evidence="1">
    <location>
        <begin position="25"/>
        <end position="145"/>
    </location>
</feature>
<keyword evidence="3" id="KW-1185">Reference proteome</keyword>
<keyword evidence="1" id="KW-0732">Signal</keyword>
<protein>
    <submittedName>
        <fullName evidence="2">Uncharacterized protein</fullName>
    </submittedName>
</protein>
<evidence type="ECO:0000256" key="1">
    <source>
        <dbReference type="SAM" id="SignalP"/>
    </source>
</evidence>
<dbReference type="EMBL" id="JBHTBJ010000047">
    <property type="protein sequence ID" value="MFC7279256.1"/>
    <property type="molecule type" value="Genomic_DNA"/>
</dbReference>
<evidence type="ECO:0000313" key="2">
    <source>
        <dbReference type="EMBL" id="MFC7279256.1"/>
    </source>
</evidence>
<dbReference type="RefSeq" id="WP_378976408.1">
    <property type="nucleotide sequence ID" value="NZ_JBHTBJ010000047.1"/>
</dbReference>
<gene>
    <name evidence="2" type="ORF">ACFQS1_35290</name>
</gene>
<reference evidence="3" key="1">
    <citation type="journal article" date="2019" name="Int. J. Syst. Evol. Microbiol.">
        <title>The Global Catalogue of Microorganisms (GCM) 10K type strain sequencing project: providing services to taxonomists for standard genome sequencing and annotation.</title>
        <authorList>
            <consortium name="The Broad Institute Genomics Platform"/>
            <consortium name="The Broad Institute Genome Sequencing Center for Infectious Disease"/>
            <person name="Wu L."/>
            <person name="Ma J."/>
        </authorList>
    </citation>
    <scope>NUCLEOTIDE SEQUENCE [LARGE SCALE GENOMIC DNA]</scope>
    <source>
        <strain evidence="3">XZYJT-10</strain>
    </source>
</reference>